<feature type="transmembrane region" description="Helical" evidence="10">
    <location>
        <begin position="121"/>
        <end position="144"/>
    </location>
</feature>
<feature type="transmembrane region" description="Helical" evidence="10">
    <location>
        <begin position="319"/>
        <end position="340"/>
    </location>
</feature>
<dbReference type="UniPathway" id="UPA00378"/>
<gene>
    <name evidence="12" type="primary">LOC113515017</name>
</gene>
<feature type="transmembrane region" description="Helical" evidence="10">
    <location>
        <begin position="460"/>
        <end position="486"/>
    </location>
</feature>
<evidence type="ECO:0000256" key="1">
    <source>
        <dbReference type="ARBA" id="ARBA00004477"/>
    </source>
</evidence>
<dbReference type="Pfam" id="PF03155">
    <property type="entry name" value="Alg6_Alg8"/>
    <property type="match status" value="1"/>
</dbReference>
<name>A0A6J1WJT7_GALME</name>
<evidence type="ECO:0000256" key="9">
    <source>
        <dbReference type="ARBA" id="ARBA00023136"/>
    </source>
</evidence>
<dbReference type="InParanoid" id="A0A6J1WJT7"/>
<evidence type="ECO:0000313" key="12">
    <source>
        <dbReference type="RefSeq" id="XP_026754941.2"/>
    </source>
</evidence>
<evidence type="ECO:0000256" key="2">
    <source>
        <dbReference type="ARBA" id="ARBA00004922"/>
    </source>
</evidence>
<comment type="pathway">
    <text evidence="2 10">Protein modification; protein glycosylation.</text>
</comment>
<dbReference type="PANTHER" id="PTHR12413">
    <property type="entry name" value="DOLICHYL GLYCOSYLTRANSFERASE"/>
    <property type="match status" value="1"/>
</dbReference>
<feature type="transmembrane region" description="Helical" evidence="10">
    <location>
        <begin position="188"/>
        <end position="215"/>
    </location>
</feature>
<dbReference type="GO" id="GO:0042281">
    <property type="term" value="F:dolichyl pyrophosphate Man9GlcNAc2 alpha-1,3-glucosyltransferase activity"/>
    <property type="evidence" value="ECO:0007669"/>
    <property type="project" value="TreeGrafter"/>
</dbReference>
<feature type="transmembrane region" description="Helical" evidence="10">
    <location>
        <begin position="416"/>
        <end position="440"/>
    </location>
</feature>
<evidence type="ECO:0000313" key="11">
    <source>
        <dbReference type="Proteomes" id="UP001652740"/>
    </source>
</evidence>
<sequence length="533" mass="61801">MSRKADPDRFNVTKDALLPGLFFALLVRWCVAAYPYSGQKKPPMFGDYEAQRHWQEITVHMQIKNWYYNTTQNDLQYWGLDYPPLTAYHSLLMGLVADWLDPESVRLFASRGYESDTHKTFMRWTVFLSDIYFYVTAVLCICIDAERVKPKDQKNVFKRMDIASILFLLYPGLILIDHGHFQYNCVSLGLFLWAAFFIVAIENDVLATIFFVLALNYKQMELYHALPFFCYLLRKCFIGLPPKGKIKHIVSNFNKLAIAVISCFILIWYPFTGSWNDILQVIHRVFPLKRGVFEDKVSNVWCFINVFVKLKTVYTNEDMAQMCLVATAAAVLPSCLDLFFRINKKKFVLSLINVSLAFFLFSFQVHEKSILLVAVPVAMHFPEDPFMCFWFLLMSNFSMLPLLLRDGLLIPFIATNVIYICFYSISIKLAQPSAGFFSFFNANRVFKTVHTTKNENSVLVNLLSVNFFFSVFGMFWLLVASLFIVPPPSYPDLFPLMISVYCCSHFLLFFIYFNHQQFSIPVSLPAVTKVKTK</sequence>
<dbReference type="RefSeq" id="XP_026754941.2">
    <property type="nucleotide sequence ID" value="XM_026899140.3"/>
</dbReference>
<dbReference type="Proteomes" id="UP001652740">
    <property type="component" value="Unplaced"/>
</dbReference>
<evidence type="ECO:0000256" key="3">
    <source>
        <dbReference type="ARBA" id="ARBA00008715"/>
    </source>
</evidence>
<dbReference type="FunCoup" id="A0A6J1WJT7">
    <property type="interactions" value="2140"/>
</dbReference>
<evidence type="ECO:0000256" key="7">
    <source>
        <dbReference type="ARBA" id="ARBA00022824"/>
    </source>
</evidence>
<evidence type="ECO:0000256" key="10">
    <source>
        <dbReference type="RuleBase" id="RU363110"/>
    </source>
</evidence>
<keyword evidence="11" id="KW-1185">Reference proteome</keyword>
<dbReference type="GO" id="GO:0005789">
    <property type="term" value="C:endoplasmic reticulum membrane"/>
    <property type="evidence" value="ECO:0007669"/>
    <property type="project" value="UniProtKB-SubCell"/>
</dbReference>
<feature type="transmembrane region" description="Helical" evidence="10">
    <location>
        <begin position="156"/>
        <end position="176"/>
    </location>
</feature>
<proteinExistence type="inferred from homology"/>
<keyword evidence="4 10" id="KW-0328">Glycosyltransferase</keyword>
<dbReference type="PANTHER" id="PTHR12413:SF1">
    <property type="entry name" value="DOLICHYL PYROPHOSPHATE MAN9GLCNAC2 ALPHA-1,3-GLUCOSYLTRANSFERASE"/>
    <property type="match status" value="1"/>
</dbReference>
<comment type="similarity">
    <text evidence="3 10">Belongs to the ALG6/ALG8 glucosyltransferase family.</text>
</comment>
<dbReference type="EC" id="2.4.1.-" evidence="10"/>
<keyword evidence="8 10" id="KW-1133">Transmembrane helix</keyword>
<protein>
    <recommendedName>
        <fullName evidence="10">Alpha-1,3-glucosyltransferase</fullName>
        <ecNumber evidence="10">2.4.1.-</ecNumber>
    </recommendedName>
</protein>
<evidence type="ECO:0000256" key="4">
    <source>
        <dbReference type="ARBA" id="ARBA00022676"/>
    </source>
</evidence>
<reference evidence="12" key="1">
    <citation type="submission" date="2025-08" db="UniProtKB">
        <authorList>
            <consortium name="RefSeq"/>
        </authorList>
    </citation>
    <scope>IDENTIFICATION</scope>
    <source>
        <tissue evidence="12">Whole larvae</tissue>
    </source>
</reference>
<dbReference type="InterPro" id="IPR004856">
    <property type="entry name" value="Glyco_trans_ALG6/ALG8"/>
</dbReference>
<feature type="transmembrane region" description="Helical" evidence="10">
    <location>
        <begin position="253"/>
        <end position="271"/>
    </location>
</feature>
<feature type="transmembrane region" description="Helical" evidence="10">
    <location>
        <begin position="493"/>
        <end position="513"/>
    </location>
</feature>
<feature type="transmembrane region" description="Helical" evidence="10">
    <location>
        <begin position="347"/>
        <end position="366"/>
    </location>
</feature>
<organism evidence="11 12">
    <name type="scientific">Galleria mellonella</name>
    <name type="common">Greater wax moth</name>
    <dbReference type="NCBI Taxonomy" id="7137"/>
    <lineage>
        <taxon>Eukaryota</taxon>
        <taxon>Metazoa</taxon>
        <taxon>Ecdysozoa</taxon>
        <taxon>Arthropoda</taxon>
        <taxon>Hexapoda</taxon>
        <taxon>Insecta</taxon>
        <taxon>Pterygota</taxon>
        <taxon>Neoptera</taxon>
        <taxon>Endopterygota</taxon>
        <taxon>Lepidoptera</taxon>
        <taxon>Glossata</taxon>
        <taxon>Ditrysia</taxon>
        <taxon>Pyraloidea</taxon>
        <taxon>Pyralidae</taxon>
        <taxon>Galleriinae</taxon>
        <taxon>Galleria</taxon>
    </lineage>
</organism>
<keyword evidence="7 10" id="KW-0256">Endoplasmic reticulum</keyword>
<dbReference type="KEGG" id="gmw:113515017"/>
<keyword evidence="6 10" id="KW-0812">Transmembrane</keyword>
<evidence type="ECO:0000256" key="8">
    <source>
        <dbReference type="ARBA" id="ARBA00022989"/>
    </source>
</evidence>
<comment type="subcellular location">
    <subcellularLocation>
        <location evidence="1 10">Endoplasmic reticulum membrane</location>
        <topology evidence="1 10">Multi-pass membrane protein</topology>
    </subcellularLocation>
</comment>
<keyword evidence="9 10" id="KW-0472">Membrane</keyword>
<keyword evidence="5 10" id="KW-0808">Transferase</keyword>
<dbReference type="AlphaFoldDB" id="A0A6J1WJT7"/>
<dbReference type="GeneID" id="113515017"/>
<evidence type="ECO:0000256" key="5">
    <source>
        <dbReference type="ARBA" id="ARBA00022679"/>
    </source>
</evidence>
<accession>A0A6J1WJT7</accession>
<evidence type="ECO:0000256" key="6">
    <source>
        <dbReference type="ARBA" id="ARBA00022692"/>
    </source>
</evidence>